<dbReference type="GO" id="GO:0005829">
    <property type="term" value="C:cytosol"/>
    <property type="evidence" value="ECO:0007669"/>
    <property type="project" value="TreeGrafter"/>
</dbReference>
<keyword evidence="5 7" id="KW-0648">Protein biosynthesis</keyword>
<reference evidence="11" key="1">
    <citation type="submission" date="2017-11" db="EMBL/GenBank/DDBJ databases">
        <title>Complete Genome Sequence of Kyrpidia sp. Strain EA-1, a thermophilic, hydrogen-oxidizing Bacterium, isolated from the Azores.</title>
        <authorList>
            <person name="Reiner J.E."/>
            <person name="Lapp C.J."/>
            <person name="Bunk B."/>
            <person name="Gescher J."/>
        </authorList>
    </citation>
    <scope>NUCLEOTIDE SEQUENCE [LARGE SCALE GENOMIC DNA]</scope>
    <source>
        <strain evidence="11">EA-1</strain>
    </source>
</reference>
<dbReference type="PANTHER" id="PTHR43311">
    <property type="entry name" value="GLUTAMATE--TRNA LIGASE"/>
    <property type="match status" value="1"/>
</dbReference>
<comment type="subcellular location">
    <subcellularLocation>
        <location evidence="7">Cytoplasm</location>
    </subcellularLocation>
</comment>
<dbReference type="GO" id="GO:0008270">
    <property type="term" value="F:zinc ion binding"/>
    <property type="evidence" value="ECO:0007669"/>
    <property type="project" value="UniProtKB-UniRule"/>
</dbReference>
<dbReference type="InterPro" id="IPR014729">
    <property type="entry name" value="Rossmann-like_a/b/a_fold"/>
</dbReference>
<evidence type="ECO:0000313" key="10">
    <source>
        <dbReference type="EMBL" id="ATY86336.1"/>
    </source>
</evidence>
<dbReference type="SUPFAM" id="SSF52374">
    <property type="entry name" value="Nucleotidylyl transferase"/>
    <property type="match status" value="1"/>
</dbReference>
<name>A0A2K8NAH2_9BACL</name>
<dbReference type="Gene3D" id="1.10.10.350">
    <property type="match status" value="1"/>
</dbReference>
<keyword evidence="6 7" id="KW-0030">Aminoacyl-tRNA synthetase</keyword>
<comment type="similarity">
    <text evidence="1 7">Belongs to the class-I aminoacyl-tRNA synthetase family. Glutamate--tRNA ligase type 1 subfamily.</text>
</comment>
<dbReference type="InterPro" id="IPR020751">
    <property type="entry name" value="aa-tRNA-synth_I_codon-bd_sub2"/>
</dbReference>
<dbReference type="GO" id="GO:0000049">
    <property type="term" value="F:tRNA binding"/>
    <property type="evidence" value="ECO:0007669"/>
    <property type="project" value="InterPro"/>
</dbReference>
<dbReference type="InterPro" id="IPR001412">
    <property type="entry name" value="aa-tRNA-synth_I_CS"/>
</dbReference>
<feature type="binding site" evidence="7">
    <location>
        <position position="133"/>
    </location>
    <ligand>
        <name>Zn(2+)</name>
        <dbReference type="ChEBI" id="CHEBI:29105"/>
    </ligand>
</feature>
<dbReference type="InterPro" id="IPR045462">
    <property type="entry name" value="aa-tRNA-synth_I_cd-bd"/>
</dbReference>
<feature type="binding site" evidence="7">
    <location>
        <position position="106"/>
    </location>
    <ligand>
        <name>Zn(2+)</name>
        <dbReference type="ChEBI" id="CHEBI:29105"/>
    </ligand>
</feature>
<keyword evidence="7" id="KW-0479">Metal-binding</keyword>
<keyword evidence="7" id="KW-0963">Cytoplasm</keyword>
<dbReference type="PROSITE" id="PS00178">
    <property type="entry name" value="AA_TRNA_LIGASE_I"/>
    <property type="match status" value="1"/>
</dbReference>
<feature type="short sequence motif" description="'KMSKS' region" evidence="7">
    <location>
        <begin position="250"/>
        <end position="254"/>
    </location>
</feature>
<dbReference type="Pfam" id="PF00749">
    <property type="entry name" value="tRNA-synt_1c"/>
    <property type="match status" value="1"/>
</dbReference>
<gene>
    <name evidence="7" type="primary">gltX</name>
    <name evidence="10" type="ORF">CVV65_00675</name>
</gene>
<evidence type="ECO:0000259" key="9">
    <source>
        <dbReference type="Pfam" id="PF19269"/>
    </source>
</evidence>
<evidence type="ECO:0000256" key="2">
    <source>
        <dbReference type="ARBA" id="ARBA00022598"/>
    </source>
</evidence>
<dbReference type="Proteomes" id="UP000231932">
    <property type="component" value="Chromosome"/>
</dbReference>
<dbReference type="FunFam" id="3.40.50.620:FF:000045">
    <property type="entry name" value="Glutamate--tRNA ligase, mitochondrial"/>
    <property type="match status" value="1"/>
</dbReference>
<organism evidence="10 11">
    <name type="scientific">Kyrpidia spormannii</name>
    <dbReference type="NCBI Taxonomy" id="2055160"/>
    <lineage>
        <taxon>Bacteria</taxon>
        <taxon>Bacillati</taxon>
        <taxon>Bacillota</taxon>
        <taxon>Bacilli</taxon>
        <taxon>Bacillales</taxon>
        <taxon>Alicyclobacillaceae</taxon>
        <taxon>Kyrpidia</taxon>
    </lineage>
</organism>
<dbReference type="EC" id="6.1.1.17" evidence="7"/>
<dbReference type="GO" id="GO:0004818">
    <property type="term" value="F:glutamate-tRNA ligase activity"/>
    <property type="evidence" value="ECO:0007669"/>
    <property type="project" value="UniProtKB-UniRule"/>
</dbReference>
<dbReference type="InterPro" id="IPR033910">
    <property type="entry name" value="GluRS_core"/>
</dbReference>
<comment type="subunit">
    <text evidence="7">Monomer.</text>
</comment>
<evidence type="ECO:0000313" key="11">
    <source>
        <dbReference type="Proteomes" id="UP000231932"/>
    </source>
</evidence>
<feature type="domain" description="Glutamyl/glutaminyl-tRNA synthetase class Ib catalytic" evidence="8">
    <location>
        <begin position="3"/>
        <end position="321"/>
    </location>
</feature>
<keyword evidence="3 7" id="KW-0547">Nucleotide-binding</keyword>
<keyword evidence="11" id="KW-1185">Reference proteome</keyword>
<feature type="binding site" evidence="7">
    <location>
        <position position="135"/>
    </location>
    <ligand>
        <name>Zn(2+)</name>
        <dbReference type="ChEBI" id="CHEBI:29105"/>
    </ligand>
</feature>
<dbReference type="KEGG" id="kyr:CVV65_00675"/>
<evidence type="ECO:0000256" key="6">
    <source>
        <dbReference type="ARBA" id="ARBA00023146"/>
    </source>
</evidence>
<evidence type="ECO:0000259" key="8">
    <source>
        <dbReference type="Pfam" id="PF00749"/>
    </source>
</evidence>
<dbReference type="InterPro" id="IPR000924">
    <property type="entry name" value="Glu/Gln-tRNA-synth"/>
</dbReference>
<dbReference type="InterPro" id="IPR008925">
    <property type="entry name" value="aa_tRNA-synth_I_cd-bd_sf"/>
</dbReference>
<dbReference type="InterPro" id="IPR004527">
    <property type="entry name" value="Glu-tRNA-ligase_bac/mito"/>
</dbReference>
<evidence type="ECO:0000256" key="5">
    <source>
        <dbReference type="ARBA" id="ARBA00022917"/>
    </source>
</evidence>
<comment type="cofactor">
    <cofactor evidence="7">
        <name>Zn(2+)</name>
        <dbReference type="ChEBI" id="CHEBI:29105"/>
    </cofactor>
    <text evidence="7">Binds 1 zinc ion per subunit.</text>
</comment>
<dbReference type="GO" id="GO:0006424">
    <property type="term" value="P:glutamyl-tRNA aminoacylation"/>
    <property type="evidence" value="ECO:0007669"/>
    <property type="project" value="UniProtKB-UniRule"/>
</dbReference>
<dbReference type="SUPFAM" id="SSF48163">
    <property type="entry name" value="An anticodon-binding domain of class I aminoacyl-tRNA synthetases"/>
    <property type="match status" value="1"/>
</dbReference>
<dbReference type="HAMAP" id="MF_00022">
    <property type="entry name" value="Glu_tRNA_synth_type1"/>
    <property type="match status" value="1"/>
</dbReference>
<dbReference type="EMBL" id="CP024955">
    <property type="protein sequence ID" value="ATY86336.1"/>
    <property type="molecule type" value="Genomic_DNA"/>
</dbReference>
<comment type="catalytic activity">
    <reaction evidence="7">
        <text>tRNA(Glu) + L-glutamate + ATP = L-glutamyl-tRNA(Glu) + AMP + diphosphate</text>
        <dbReference type="Rhea" id="RHEA:23540"/>
        <dbReference type="Rhea" id="RHEA-COMP:9663"/>
        <dbReference type="Rhea" id="RHEA-COMP:9680"/>
        <dbReference type="ChEBI" id="CHEBI:29985"/>
        <dbReference type="ChEBI" id="CHEBI:30616"/>
        <dbReference type="ChEBI" id="CHEBI:33019"/>
        <dbReference type="ChEBI" id="CHEBI:78442"/>
        <dbReference type="ChEBI" id="CHEBI:78520"/>
        <dbReference type="ChEBI" id="CHEBI:456215"/>
        <dbReference type="EC" id="6.1.1.17"/>
    </reaction>
</comment>
<feature type="binding site" evidence="7">
    <location>
        <position position="253"/>
    </location>
    <ligand>
        <name>ATP</name>
        <dbReference type="ChEBI" id="CHEBI:30616"/>
    </ligand>
</feature>
<dbReference type="Gene3D" id="3.40.50.620">
    <property type="entry name" value="HUPs"/>
    <property type="match status" value="1"/>
</dbReference>
<dbReference type="AlphaFoldDB" id="A0A2K8NAH2"/>
<keyword evidence="4 7" id="KW-0067">ATP-binding</keyword>
<evidence type="ECO:0000256" key="7">
    <source>
        <dbReference type="HAMAP-Rule" id="MF_00022"/>
    </source>
</evidence>
<protein>
    <recommendedName>
        <fullName evidence="7">Glutamate--tRNA ligase</fullName>
        <ecNumber evidence="7">6.1.1.17</ecNumber>
    </recommendedName>
    <alternativeName>
        <fullName evidence="7">Glutamyl-tRNA synthetase</fullName>
        <shortName evidence="7">GluRS</shortName>
    </alternativeName>
</protein>
<dbReference type="InterPro" id="IPR020058">
    <property type="entry name" value="Glu/Gln-tRNA-synth_Ib_cat-dom"/>
</dbReference>
<sequence length="491" mass="55636">MRIRVRYAPSPTGHLHIGGARTALFNWLFARQSGGQMVLRIEDTDRSRELAGAEGKMVDALRWLGLDWDEGPDIGGKFGPYRSMERLDLYRSLVNRLLEDGRAYPCYCTPEELEAEREEMRRRGVMPRYSGRCRHLTAAERRRFAAEGRPFTVRFRVPEGQTVSFDDLVHGTVSFETNGIGDFVIVKSDGIPTYNFAVAVDDHLMQISHVIRGEEHLSNTAIQLLVYDALGFAPPRFAHVPLILNESGKKLSKRDESVVQFVEQYRDLGYVPEAVVNYLALLGWSPVGEREFLSLEELVQEFSLDRVGKSGAVFDPVKMRWLNAHYMRGRSDEELLKLCLPHLVAAGLLADPPSAEDLEWARRAVELYRDQLEYAAQLPELAGWLKSLPDPDPEGERILEDPSARRAADAFYQEVSALSEWTPDGIHAAFKRVQKTTGLRGRQLFMPIRVAVTGRTHGPELPKVLDLLGREVVLGRLREYADRSRTVPREN</sequence>
<dbReference type="PANTHER" id="PTHR43311:SF2">
    <property type="entry name" value="GLUTAMATE--TRNA LIGASE, MITOCHONDRIAL-RELATED"/>
    <property type="match status" value="1"/>
</dbReference>
<dbReference type="InterPro" id="IPR049940">
    <property type="entry name" value="GluQ/Sye"/>
</dbReference>
<dbReference type="CDD" id="cd00808">
    <property type="entry name" value="GluRS_core"/>
    <property type="match status" value="1"/>
</dbReference>
<dbReference type="PRINTS" id="PR00987">
    <property type="entry name" value="TRNASYNTHGLU"/>
</dbReference>
<keyword evidence="7" id="KW-0862">Zinc</keyword>
<evidence type="ECO:0000256" key="4">
    <source>
        <dbReference type="ARBA" id="ARBA00022840"/>
    </source>
</evidence>
<feature type="domain" description="Aminoacyl-tRNA synthetase class I anticodon-binding" evidence="9">
    <location>
        <begin position="334"/>
        <end position="479"/>
    </location>
</feature>
<dbReference type="GO" id="GO:0005524">
    <property type="term" value="F:ATP binding"/>
    <property type="evidence" value="ECO:0007669"/>
    <property type="project" value="UniProtKB-UniRule"/>
</dbReference>
<comment type="function">
    <text evidence="7">Catalyzes the attachment of glutamate to tRNA(Glu) in a two-step reaction: glutamate is first activated by ATP to form Glu-AMP and then transferred to the acceptor end of tRNA(Glu).</text>
</comment>
<accession>A0A2K8NAH2</accession>
<proteinExistence type="inferred from homology"/>
<feature type="short sequence motif" description="'HIGH' region" evidence="7">
    <location>
        <begin position="9"/>
        <end position="19"/>
    </location>
</feature>
<dbReference type="Pfam" id="PF19269">
    <property type="entry name" value="Anticodon_2"/>
    <property type="match status" value="1"/>
</dbReference>
<feature type="binding site" evidence="7">
    <location>
        <position position="108"/>
    </location>
    <ligand>
        <name>Zn(2+)</name>
        <dbReference type="ChEBI" id="CHEBI:29105"/>
    </ligand>
</feature>
<evidence type="ECO:0000256" key="3">
    <source>
        <dbReference type="ARBA" id="ARBA00022741"/>
    </source>
</evidence>
<dbReference type="NCBIfam" id="TIGR00464">
    <property type="entry name" value="gltX_bact"/>
    <property type="match status" value="1"/>
</dbReference>
<evidence type="ECO:0000256" key="1">
    <source>
        <dbReference type="ARBA" id="ARBA00007894"/>
    </source>
</evidence>
<keyword evidence="2 7" id="KW-0436">Ligase</keyword>